<dbReference type="PANTHER" id="PTHR24416">
    <property type="entry name" value="TYROSINE-PROTEIN KINASE RECEPTOR"/>
    <property type="match status" value="1"/>
</dbReference>
<evidence type="ECO:0000256" key="2">
    <source>
        <dbReference type="ARBA" id="ARBA00004308"/>
    </source>
</evidence>
<keyword evidence="7 11" id="KW-0067">ATP-binding</keyword>
<dbReference type="GO" id="GO:0048680">
    <property type="term" value="P:positive regulation of axon regeneration"/>
    <property type="evidence" value="ECO:0007669"/>
    <property type="project" value="UniProtKB-ARBA"/>
</dbReference>
<dbReference type="InterPro" id="IPR050122">
    <property type="entry name" value="RTK"/>
</dbReference>
<dbReference type="CDD" id="cd00192">
    <property type="entry name" value="PTKc"/>
    <property type="match status" value="1"/>
</dbReference>
<dbReference type="SUPFAM" id="SSF56112">
    <property type="entry name" value="Protein kinase-like (PK-like)"/>
    <property type="match status" value="1"/>
</dbReference>
<evidence type="ECO:0000256" key="10">
    <source>
        <dbReference type="ARBA" id="ARBA00051243"/>
    </source>
</evidence>
<dbReference type="GO" id="GO:0005886">
    <property type="term" value="C:plasma membrane"/>
    <property type="evidence" value="ECO:0007669"/>
    <property type="project" value="TreeGrafter"/>
</dbReference>
<dbReference type="PROSITE" id="PS00109">
    <property type="entry name" value="PROTEIN_KINASE_TYR"/>
    <property type="match status" value="1"/>
</dbReference>
<evidence type="ECO:0000256" key="6">
    <source>
        <dbReference type="ARBA" id="ARBA00022777"/>
    </source>
</evidence>
<dbReference type="InterPro" id="IPR000719">
    <property type="entry name" value="Prot_kinase_dom"/>
</dbReference>
<dbReference type="GO" id="GO:0012505">
    <property type="term" value="C:endomembrane system"/>
    <property type="evidence" value="ECO:0007669"/>
    <property type="project" value="UniProtKB-SubCell"/>
</dbReference>
<organism evidence="14 15">
    <name type="scientific">Acrobeloides nanus</name>
    <dbReference type="NCBI Taxonomy" id="290746"/>
    <lineage>
        <taxon>Eukaryota</taxon>
        <taxon>Metazoa</taxon>
        <taxon>Ecdysozoa</taxon>
        <taxon>Nematoda</taxon>
        <taxon>Chromadorea</taxon>
        <taxon>Rhabditida</taxon>
        <taxon>Tylenchina</taxon>
        <taxon>Cephalobomorpha</taxon>
        <taxon>Cephaloboidea</taxon>
        <taxon>Cephalobidae</taxon>
        <taxon>Acrobeloides</taxon>
    </lineage>
</organism>
<evidence type="ECO:0000256" key="9">
    <source>
        <dbReference type="ARBA" id="ARBA00023137"/>
    </source>
</evidence>
<evidence type="ECO:0000256" key="11">
    <source>
        <dbReference type="PROSITE-ProRule" id="PRU10141"/>
    </source>
</evidence>
<name>A0A914DYN5_9BILA</name>
<keyword evidence="14" id="KW-1185">Reference proteome</keyword>
<dbReference type="Pfam" id="PF07714">
    <property type="entry name" value="PK_Tyr_Ser-Thr"/>
    <property type="match status" value="1"/>
</dbReference>
<dbReference type="GO" id="GO:0005524">
    <property type="term" value="F:ATP binding"/>
    <property type="evidence" value="ECO:0007669"/>
    <property type="project" value="UniProtKB-UniRule"/>
</dbReference>
<dbReference type="GO" id="GO:0061564">
    <property type="term" value="P:axon development"/>
    <property type="evidence" value="ECO:0007669"/>
    <property type="project" value="UniProtKB-ARBA"/>
</dbReference>
<dbReference type="PRINTS" id="PR00109">
    <property type="entry name" value="TYRKINASE"/>
</dbReference>
<dbReference type="FunFam" id="1.10.510.10:FF:001512">
    <property type="entry name" value="Receptor tyrosine-protein kinase erbB-2"/>
    <property type="match status" value="1"/>
</dbReference>
<keyword evidence="12" id="KW-1133">Transmembrane helix</keyword>
<comment type="catalytic activity">
    <reaction evidence="10">
        <text>L-tyrosyl-[protein] + ATP = O-phospho-L-tyrosyl-[protein] + ADP + H(+)</text>
        <dbReference type="Rhea" id="RHEA:10596"/>
        <dbReference type="Rhea" id="RHEA-COMP:10136"/>
        <dbReference type="Rhea" id="RHEA-COMP:20101"/>
        <dbReference type="ChEBI" id="CHEBI:15378"/>
        <dbReference type="ChEBI" id="CHEBI:30616"/>
        <dbReference type="ChEBI" id="CHEBI:46858"/>
        <dbReference type="ChEBI" id="CHEBI:61978"/>
        <dbReference type="ChEBI" id="CHEBI:456216"/>
        <dbReference type="EC" id="2.7.10.1"/>
    </reaction>
</comment>
<sequence>MWIEWNLHKSMKEKNFYNKYLKHPVTCPDGSTCSPDQHCCPTPVGSYKCSNLPVCCPNGISCSAGSLCHDKDNDGFDDACLEDNANINICPNGLKCHNYKTCCKSPLNQYYCVNAENATCCSGWSYCPNDFACYDADKDGIDDSCVKNWNPCLDGTPCKDGNACCQIDNGYACVEAFESNDTCCAAKNGNYLHAFTCGKDDICVQHYQNASTVCQSTAFEKPKLSNTNWKLILASAFALIAIFGATILFVWRRYFKKPSFLKGRWLLITSDEYEIYRHMKLGSGQFGAVYKGHLNRDRFKIPVAIKEVNPEYRIRSVATGEDFLKEAEMMASLNHPHLTKIIGIHAVEDVKIFTLFREHGSLLDFLQKKKNTLGGEDLVRYAFQISQAMEYLASRNITHCDLATRNVLVKQKNHVEVADFGLAISNKHEDDENQKILPVKWASIELLEGRSKFSEATDVWAFGVTCWEIFNFGAEPYEEIKNNLKENLIERLKKGAFLVQPQICHISTKVSEDTTLELQEIIFSRYNNTNYYQSLIQSDSSDAEARYHEFMKNLQEKNITIATRPIKTQNTTEEYLEDSL</sequence>
<proteinExistence type="predicted"/>
<dbReference type="PANTHER" id="PTHR24416:SF611">
    <property type="entry name" value="TYROSINE-PROTEIN KINASE TRANSMEMBRANE RECEPTOR ROR"/>
    <property type="match status" value="1"/>
</dbReference>
<protein>
    <recommendedName>
        <fullName evidence="3">receptor protein-tyrosine kinase</fullName>
        <ecNumber evidence="3">2.7.10.1</ecNumber>
    </recommendedName>
</protein>
<evidence type="ECO:0000313" key="14">
    <source>
        <dbReference type="Proteomes" id="UP000887540"/>
    </source>
</evidence>
<dbReference type="GO" id="GO:0007169">
    <property type="term" value="P:cell surface receptor protein tyrosine kinase signaling pathway"/>
    <property type="evidence" value="ECO:0007669"/>
    <property type="project" value="TreeGrafter"/>
</dbReference>
<evidence type="ECO:0000256" key="4">
    <source>
        <dbReference type="ARBA" id="ARBA00022679"/>
    </source>
</evidence>
<feature type="binding site" evidence="11">
    <location>
        <position position="306"/>
    </location>
    <ligand>
        <name>ATP</name>
        <dbReference type="ChEBI" id="CHEBI:30616"/>
    </ligand>
</feature>
<keyword evidence="12" id="KW-0812">Transmembrane</keyword>
<dbReference type="InterPro" id="IPR017441">
    <property type="entry name" value="Protein_kinase_ATP_BS"/>
</dbReference>
<dbReference type="EC" id="2.7.10.1" evidence="3"/>
<evidence type="ECO:0000256" key="12">
    <source>
        <dbReference type="SAM" id="Phobius"/>
    </source>
</evidence>
<dbReference type="Gene3D" id="2.10.25.160">
    <property type="entry name" value="Granulin"/>
    <property type="match status" value="1"/>
</dbReference>
<dbReference type="GO" id="GO:0043235">
    <property type="term" value="C:receptor complex"/>
    <property type="evidence" value="ECO:0007669"/>
    <property type="project" value="TreeGrafter"/>
</dbReference>
<evidence type="ECO:0000256" key="1">
    <source>
        <dbReference type="ARBA" id="ARBA00004167"/>
    </source>
</evidence>
<feature type="domain" description="Protein kinase" evidence="13">
    <location>
        <begin position="275"/>
        <end position="551"/>
    </location>
</feature>
<dbReference type="WBParaSite" id="ACRNAN_scaffold466.g29676.t1">
    <property type="protein sequence ID" value="ACRNAN_scaffold466.g29676.t1"/>
    <property type="gene ID" value="ACRNAN_scaffold466.g29676"/>
</dbReference>
<keyword evidence="6" id="KW-0418">Kinase</keyword>
<evidence type="ECO:0000256" key="3">
    <source>
        <dbReference type="ARBA" id="ARBA00011902"/>
    </source>
</evidence>
<dbReference type="PROSITE" id="PS00107">
    <property type="entry name" value="PROTEIN_KINASE_ATP"/>
    <property type="match status" value="1"/>
</dbReference>
<dbReference type="GO" id="GO:0004714">
    <property type="term" value="F:transmembrane receptor protein tyrosine kinase activity"/>
    <property type="evidence" value="ECO:0007669"/>
    <property type="project" value="UniProtKB-EC"/>
</dbReference>
<evidence type="ECO:0000259" key="13">
    <source>
        <dbReference type="PROSITE" id="PS50011"/>
    </source>
</evidence>
<keyword evidence="5 11" id="KW-0547">Nucleotide-binding</keyword>
<evidence type="ECO:0000256" key="7">
    <source>
        <dbReference type="ARBA" id="ARBA00022840"/>
    </source>
</evidence>
<reference evidence="15" key="1">
    <citation type="submission" date="2022-11" db="UniProtKB">
        <authorList>
            <consortium name="WormBaseParasite"/>
        </authorList>
    </citation>
    <scope>IDENTIFICATION</scope>
</reference>
<comment type="subcellular location">
    <subcellularLocation>
        <location evidence="2">Endomembrane system</location>
    </subcellularLocation>
    <subcellularLocation>
        <location evidence="1">Membrane</location>
        <topology evidence="1">Single-pass membrane protein</topology>
    </subcellularLocation>
</comment>
<dbReference type="InterPro" id="IPR011009">
    <property type="entry name" value="Kinase-like_dom_sf"/>
</dbReference>
<dbReference type="AlphaFoldDB" id="A0A914DYN5"/>
<dbReference type="PROSITE" id="PS50011">
    <property type="entry name" value="PROTEIN_KINASE_DOM"/>
    <property type="match status" value="1"/>
</dbReference>
<keyword evidence="8 12" id="KW-0472">Membrane</keyword>
<feature type="transmembrane region" description="Helical" evidence="12">
    <location>
        <begin position="231"/>
        <end position="251"/>
    </location>
</feature>
<accession>A0A914DYN5</accession>
<dbReference type="InterPro" id="IPR001245">
    <property type="entry name" value="Ser-Thr/Tyr_kinase_cat_dom"/>
</dbReference>
<evidence type="ECO:0000256" key="5">
    <source>
        <dbReference type="ARBA" id="ARBA00022741"/>
    </source>
</evidence>
<dbReference type="InterPro" id="IPR008266">
    <property type="entry name" value="Tyr_kinase_AS"/>
</dbReference>
<dbReference type="Proteomes" id="UP000887540">
    <property type="component" value="Unplaced"/>
</dbReference>
<keyword evidence="4" id="KW-0808">Transferase</keyword>
<evidence type="ECO:0000256" key="8">
    <source>
        <dbReference type="ARBA" id="ARBA00023136"/>
    </source>
</evidence>
<evidence type="ECO:0000313" key="15">
    <source>
        <dbReference type="WBParaSite" id="ACRNAN_scaffold466.g29676.t1"/>
    </source>
</evidence>
<keyword evidence="9" id="KW-0829">Tyrosine-protein kinase</keyword>
<dbReference type="InterPro" id="IPR037277">
    <property type="entry name" value="Granulin_sf"/>
</dbReference>
<dbReference type="Gene3D" id="1.10.510.10">
    <property type="entry name" value="Transferase(Phosphotransferase) domain 1"/>
    <property type="match status" value="1"/>
</dbReference>